<dbReference type="PROSITE" id="PS50055">
    <property type="entry name" value="TYR_PHOSPHATASE_PTP"/>
    <property type="match status" value="1"/>
</dbReference>
<evidence type="ECO:0000259" key="3">
    <source>
        <dbReference type="PROSITE" id="PS50878"/>
    </source>
</evidence>
<feature type="domain" description="Reverse transcriptase" evidence="3">
    <location>
        <begin position="604"/>
        <end position="855"/>
    </location>
</feature>
<dbReference type="SUPFAM" id="SSF53098">
    <property type="entry name" value="Ribonuclease H-like"/>
    <property type="match status" value="1"/>
</dbReference>
<dbReference type="Pfam" id="PF00102">
    <property type="entry name" value="Y_phosphatase"/>
    <property type="match status" value="1"/>
</dbReference>
<dbReference type="SMART" id="SM00194">
    <property type="entry name" value="PTPc"/>
    <property type="match status" value="1"/>
</dbReference>
<dbReference type="PANTHER" id="PTHR19134:SF534">
    <property type="entry name" value="LD27988P"/>
    <property type="match status" value="1"/>
</dbReference>
<evidence type="ECO:0000259" key="1">
    <source>
        <dbReference type="PROSITE" id="PS50055"/>
    </source>
</evidence>
<dbReference type="Gene3D" id="3.90.190.10">
    <property type="entry name" value="Protein tyrosine phosphatase superfamily"/>
    <property type="match status" value="1"/>
</dbReference>
<dbReference type="SUPFAM" id="SSF56672">
    <property type="entry name" value="DNA/RNA polymerases"/>
    <property type="match status" value="1"/>
</dbReference>
<dbReference type="InterPro" id="IPR043502">
    <property type="entry name" value="DNA/RNA_pol_sf"/>
</dbReference>
<dbReference type="InterPro" id="IPR000387">
    <property type="entry name" value="Tyr_Pase_dom"/>
</dbReference>
<sequence>MSDAAFKNTVDEKGKAAWISFCEFVLKFLGNNKGPNYRNIVANMLVANKELGCNMSIKIHFLFSHLDYFPENLGFLSEEQGERFHKDLQEFERRYQGRWNISIHPHYCWMLKRKIPEDKNKRKRSRRTFSTKKQVVLRANLPKNRYTDVLCYDHSRVLLSQIDGDPCSDYINANFVDGYKQKNAFISTQGPLPKTSCDFWRMIWEQQVLVVVMTTRVVERGRTKCGQYWEAEEGGVATHGGFRVTTTSVEQHADYTVTSLQLTNLKTDEWREVSHYQFTSWPDYGVPHSALAMLDFLERVRQQQSKMVATLGDTWAGHPRGPPIVVHCSAGIGRTGDNAGEMSPGSNTGSHPAFARIGLRENPGKNLNQVTCPDRDSDPGHLVLQPDALTVTPQAKPPKVHCKKSWNFKKADWKGYKSELENRLPNEIKIKSSSPDTINNEICKILITTAKKYVPRGKVRMYKPFWSKELQKLKVEREQARQAAETNKDKESSLDWKNKAARFRKDDYKIASAFNTYYSAPKLSRQHRKLQKSMKLEIKKKMQVQNQNVTSTDEIFYHNFNLLELETAINKLSNKKAPGPDNSHPEFIKHLGTKARNALLDFYNYVWNISVPANWKKSNIISILKPGKPADKIESYRPISLTSHLAKIMERMISERLNWFLETNNLLSTQQAGFRRDHSTREQIILPSQAIKDGFNKKKDTLAVFVDLKSAYDNISEFITQRFCSTTYGSASSKYKQTHLGLPQGAVLSTTLFNIYINDLPQELEKHDTKTALFADDLVIWTSHKTNAAEKLQNSIQSSLVALETWCSNNMMSVNTEKTNFQLVSLRKKPVKINLNYRDDKLQRTENAKYLGIHFDNKLTWRNHNEQISTKATNRFKLLKRLAGTKWGSSRSTLNTTYNTYIKPILTYCGEALITSSTTNKQILERTQNQALRLITGAIKTTPIEAMQIITSNKPVVTDLETQALLTYEKLRRLPNLDKWSKYKDSKFTLRTQSRYIQEVEKLKQNLEIPSEKENLLSRYNPLNNFKVDCCLDLDEILKKKYINPEIAKAIALQTINRKYPQKDWLYIYTDGSLMDQNEGAGAGATCQYFSLYKNVGKYTTNFDGEVEAIYTSLQNVFVWLNQCKNIVILSDSKAAIQSISSTTSPKMEKVKEIHCMAKHQNSKWKESFKDPKLIPDLPRKSAVAMFRLITGHDCLSKHLHRIGVLNSPKCLLCTREEDMEMEHLDNCETLRTFVDLPSKYWEARRMMTSLLNPEH</sequence>
<organism evidence="4 5">
    <name type="scientific">Periplaneta americana</name>
    <name type="common">American cockroach</name>
    <name type="synonym">Blatta americana</name>
    <dbReference type="NCBI Taxonomy" id="6978"/>
    <lineage>
        <taxon>Eukaryota</taxon>
        <taxon>Metazoa</taxon>
        <taxon>Ecdysozoa</taxon>
        <taxon>Arthropoda</taxon>
        <taxon>Hexapoda</taxon>
        <taxon>Insecta</taxon>
        <taxon>Pterygota</taxon>
        <taxon>Neoptera</taxon>
        <taxon>Polyneoptera</taxon>
        <taxon>Dictyoptera</taxon>
        <taxon>Blattodea</taxon>
        <taxon>Blattoidea</taxon>
        <taxon>Blattidae</taxon>
        <taxon>Blattinae</taxon>
        <taxon>Periplaneta</taxon>
    </lineage>
</organism>
<dbReference type="CDD" id="cd01650">
    <property type="entry name" value="RT_nLTR_like"/>
    <property type="match status" value="1"/>
</dbReference>
<dbReference type="Pfam" id="PF00078">
    <property type="entry name" value="RVT_1"/>
    <property type="match status" value="1"/>
</dbReference>
<dbReference type="InterPro" id="IPR000242">
    <property type="entry name" value="PTP_cat"/>
</dbReference>
<dbReference type="InterPro" id="IPR003595">
    <property type="entry name" value="Tyr_Pase_cat"/>
</dbReference>
<dbReference type="SMART" id="SM00404">
    <property type="entry name" value="PTPc_motif"/>
    <property type="match status" value="1"/>
</dbReference>
<dbReference type="PROSITE" id="PS50056">
    <property type="entry name" value="TYR_PHOSPHATASE_2"/>
    <property type="match status" value="1"/>
</dbReference>
<dbReference type="Gene3D" id="3.30.420.10">
    <property type="entry name" value="Ribonuclease H-like superfamily/Ribonuclease H"/>
    <property type="match status" value="1"/>
</dbReference>
<evidence type="ECO:0000259" key="2">
    <source>
        <dbReference type="PROSITE" id="PS50056"/>
    </source>
</evidence>
<dbReference type="SUPFAM" id="SSF52799">
    <property type="entry name" value="(Phosphotyrosine protein) phosphatases II"/>
    <property type="match status" value="1"/>
</dbReference>
<dbReference type="InterPro" id="IPR029021">
    <property type="entry name" value="Prot-tyrosine_phosphatase-like"/>
</dbReference>
<comment type="caution">
    <text evidence="4">The sequence shown here is derived from an EMBL/GenBank/DDBJ whole genome shotgun (WGS) entry which is preliminary data.</text>
</comment>
<dbReference type="InterPro" id="IPR012337">
    <property type="entry name" value="RNaseH-like_sf"/>
</dbReference>
<gene>
    <name evidence="4" type="ORF">ANN_09687</name>
</gene>
<dbReference type="InterPro" id="IPR036397">
    <property type="entry name" value="RNaseH_sf"/>
</dbReference>
<proteinExistence type="predicted"/>
<reference evidence="4 5" key="1">
    <citation type="journal article" date="2022" name="Allergy">
        <title>Genome assembly and annotation of Periplaneta americana reveal a comprehensive cockroach allergen profile.</title>
        <authorList>
            <person name="Wang L."/>
            <person name="Xiong Q."/>
            <person name="Saelim N."/>
            <person name="Wang L."/>
            <person name="Nong W."/>
            <person name="Wan A.T."/>
            <person name="Shi M."/>
            <person name="Liu X."/>
            <person name="Cao Q."/>
            <person name="Hui J.H.L."/>
            <person name="Sookrung N."/>
            <person name="Leung T.F."/>
            <person name="Tungtrongchitr A."/>
            <person name="Tsui S.K.W."/>
        </authorList>
    </citation>
    <scope>NUCLEOTIDE SEQUENCE [LARGE SCALE GENOMIC DNA]</scope>
    <source>
        <strain evidence="4">PWHHKU_190912</strain>
    </source>
</reference>
<dbReference type="InterPro" id="IPR002156">
    <property type="entry name" value="RNaseH_domain"/>
</dbReference>
<dbReference type="Pfam" id="PF00075">
    <property type="entry name" value="RNase_H"/>
    <property type="match status" value="1"/>
</dbReference>
<dbReference type="PANTHER" id="PTHR19134">
    <property type="entry name" value="RECEPTOR-TYPE TYROSINE-PROTEIN PHOSPHATASE"/>
    <property type="match status" value="1"/>
</dbReference>
<dbReference type="InterPro" id="IPR000477">
    <property type="entry name" value="RT_dom"/>
</dbReference>
<evidence type="ECO:0000313" key="4">
    <source>
        <dbReference type="EMBL" id="KAJ4447680.1"/>
    </source>
</evidence>
<dbReference type="InterPro" id="IPR050348">
    <property type="entry name" value="Protein-Tyr_Phosphatase"/>
</dbReference>
<dbReference type="PROSITE" id="PS50878">
    <property type="entry name" value="RT_POL"/>
    <property type="match status" value="1"/>
</dbReference>
<feature type="domain" description="Tyrosine-protein phosphatase" evidence="1">
    <location>
        <begin position="140"/>
        <end position="336"/>
    </location>
</feature>
<keyword evidence="5" id="KW-1185">Reference proteome</keyword>
<name>A0ABQ8TPL3_PERAM</name>
<protein>
    <submittedName>
        <fullName evidence="4">Uncharacterized protein</fullName>
    </submittedName>
</protein>
<dbReference type="PROSITE" id="PS00383">
    <property type="entry name" value="TYR_PHOSPHATASE_1"/>
    <property type="match status" value="1"/>
</dbReference>
<dbReference type="PRINTS" id="PR00700">
    <property type="entry name" value="PRTYPHPHTASE"/>
</dbReference>
<evidence type="ECO:0000313" key="5">
    <source>
        <dbReference type="Proteomes" id="UP001148838"/>
    </source>
</evidence>
<dbReference type="EMBL" id="JAJSOF020000005">
    <property type="protein sequence ID" value="KAJ4447680.1"/>
    <property type="molecule type" value="Genomic_DNA"/>
</dbReference>
<dbReference type="InterPro" id="IPR016130">
    <property type="entry name" value="Tyr_Pase_AS"/>
</dbReference>
<feature type="domain" description="Tyrosine specific protein phosphatases" evidence="2">
    <location>
        <begin position="294"/>
        <end position="336"/>
    </location>
</feature>
<accession>A0ABQ8TPL3</accession>
<dbReference type="Proteomes" id="UP001148838">
    <property type="component" value="Unassembled WGS sequence"/>
</dbReference>